<evidence type="ECO:0008006" key="3">
    <source>
        <dbReference type="Google" id="ProtNLM"/>
    </source>
</evidence>
<protein>
    <recommendedName>
        <fullName evidence="3">F-box domain-containing protein</fullName>
    </recommendedName>
</protein>
<dbReference type="AlphaFoldDB" id="A0A0C2XCV8"/>
<reference evidence="1 2" key="1">
    <citation type="submission" date="2014-04" db="EMBL/GenBank/DDBJ databases">
        <authorList>
            <consortium name="DOE Joint Genome Institute"/>
            <person name="Kuo A."/>
            <person name="Zuccaro A."/>
            <person name="Kohler A."/>
            <person name="Nagy L.G."/>
            <person name="Floudas D."/>
            <person name="Copeland A."/>
            <person name="Barry K.W."/>
            <person name="Cichocki N."/>
            <person name="Veneault-Fourrey C."/>
            <person name="LaButti K."/>
            <person name="Lindquist E.A."/>
            <person name="Lipzen A."/>
            <person name="Lundell T."/>
            <person name="Morin E."/>
            <person name="Murat C."/>
            <person name="Sun H."/>
            <person name="Tunlid A."/>
            <person name="Henrissat B."/>
            <person name="Grigoriev I.V."/>
            <person name="Hibbett D.S."/>
            <person name="Martin F."/>
            <person name="Nordberg H.P."/>
            <person name="Cantor M.N."/>
            <person name="Hua S.X."/>
        </authorList>
    </citation>
    <scope>NUCLEOTIDE SEQUENCE [LARGE SCALE GENOMIC DNA]</scope>
    <source>
        <strain evidence="1 2">MAFF 305830</strain>
    </source>
</reference>
<gene>
    <name evidence="1" type="ORF">M408DRAFT_24970</name>
</gene>
<reference evidence="2" key="2">
    <citation type="submission" date="2015-01" db="EMBL/GenBank/DDBJ databases">
        <title>Evolutionary Origins and Diversification of the Mycorrhizal Mutualists.</title>
        <authorList>
            <consortium name="DOE Joint Genome Institute"/>
            <consortium name="Mycorrhizal Genomics Consortium"/>
            <person name="Kohler A."/>
            <person name="Kuo A."/>
            <person name="Nagy L.G."/>
            <person name="Floudas D."/>
            <person name="Copeland A."/>
            <person name="Barry K.W."/>
            <person name="Cichocki N."/>
            <person name="Veneault-Fourrey C."/>
            <person name="LaButti K."/>
            <person name="Lindquist E.A."/>
            <person name="Lipzen A."/>
            <person name="Lundell T."/>
            <person name="Morin E."/>
            <person name="Murat C."/>
            <person name="Riley R."/>
            <person name="Ohm R."/>
            <person name="Sun H."/>
            <person name="Tunlid A."/>
            <person name="Henrissat B."/>
            <person name="Grigoriev I.V."/>
            <person name="Hibbett D.S."/>
            <person name="Martin F."/>
        </authorList>
    </citation>
    <scope>NUCLEOTIDE SEQUENCE [LARGE SCALE GENOMIC DNA]</scope>
    <source>
        <strain evidence="2">MAFF 305830</strain>
    </source>
</reference>
<dbReference type="EMBL" id="KN824302">
    <property type="protein sequence ID" value="KIM26947.1"/>
    <property type="molecule type" value="Genomic_DNA"/>
</dbReference>
<organism evidence="1 2">
    <name type="scientific">Serendipita vermifera MAFF 305830</name>
    <dbReference type="NCBI Taxonomy" id="933852"/>
    <lineage>
        <taxon>Eukaryota</taxon>
        <taxon>Fungi</taxon>
        <taxon>Dikarya</taxon>
        <taxon>Basidiomycota</taxon>
        <taxon>Agaricomycotina</taxon>
        <taxon>Agaricomycetes</taxon>
        <taxon>Sebacinales</taxon>
        <taxon>Serendipitaceae</taxon>
        <taxon>Serendipita</taxon>
    </lineage>
</organism>
<proteinExistence type="predicted"/>
<accession>A0A0C2XCV8</accession>
<dbReference type="HOGENOM" id="CLU_647515_0_0_1"/>
<evidence type="ECO:0000313" key="2">
    <source>
        <dbReference type="Proteomes" id="UP000054097"/>
    </source>
</evidence>
<evidence type="ECO:0000313" key="1">
    <source>
        <dbReference type="EMBL" id="KIM26947.1"/>
    </source>
</evidence>
<keyword evidence="2" id="KW-1185">Reference proteome</keyword>
<dbReference type="Proteomes" id="UP000054097">
    <property type="component" value="Unassembled WGS sequence"/>
</dbReference>
<name>A0A0C2XCV8_SERVB</name>
<sequence>MTNISMRLIGILPEEIWYPIFREMDTHTSGFPSLSVNPAHDVNAPGKRELINLASTCKVIRKYAEPILFSRLVFDQHKQRHRPTFWDNVIRHFDSILRKQELKYLVRSFAFYSSTLPTKSQSEAEFWRLFSLLLTHFSALETIRLDIQFAYDHKGFFGSLAYPLALKQRLFTQHTYQRTTIGKDQKHVSTPAVSRRVGTFFTSWMPCIPKESAVLEEVSSDQVDNSSWIKTEFTNITNVALATNSHWLLAHCPNLHTFVSLKQPGFYRSQPAVLSAYFSALRSLTLDTYAHKVTLEGIIKAVPMLEVLRLYPPLINHFHFTAVTLPMRSVDEDKLLIIPTVVQLFPKLGHFGLLDFEWKLLFFEDDMNEDPSSNLKAFIQQMGQHCKSLQSIHLGRFAFRREEHWECSSEIGPAKSFSQDVLLF</sequence>